<dbReference type="EMBL" id="JAWPEI010000001">
    <property type="protein sequence ID" value="KAK4737416.1"/>
    <property type="molecule type" value="Genomic_DNA"/>
</dbReference>
<sequence length="61" mass="7358">MAQDFVQQFQRNIDIVSYRNSLATMKKKPTESFREYSIKGREQVTRVKPPMYDHELIDVFF</sequence>
<keyword evidence="2" id="KW-1185">Reference proteome</keyword>
<organism evidence="1 2">
    <name type="scientific">Solanum pinnatisectum</name>
    <name type="common">tansyleaf nightshade</name>
    <dbReference type="NCBI Taxonomy" id="50273"/>
    <lineage>
        <taxon>Eukaryota</taxon>
        <taxon>Viridiplantae</taxon>
        <taxon>Streptophyta</taxon>
        <taxon>Embryophyta</taxon>
        <taxon>Tracheophyta</taxon>
        <taxon>Spermatophyta</taxon>
        <taxon>Magnoliopsida</taxon>
        <taxon>eudicotyledons</taxon>
        <taxon>Gunneridae</taxon>
        <taxon>Pentapetalae</taxon>
        <taxon>asterids</taxon>
        <taxon>lamiids</taxon>
        <taxon>Solanales</taxon>
        <taxon>Solanaceae</taxon>
        <taxon>Solanoideae</taxon>
        <taxon>Solaneae</taxon>
        <taxon>Solanum</taxon>
    </lineage>
</organism>
<protein>
    <submittedName>
        <fullName evidence="1">Uncharacterized protein</fullName>
    </submittedName>
</protein>
<name>A0AAV9MI36_9SOLN</name>
<reference evidence="1 2" key="1">
    <citation type="submission" date="2023-10" db="EMBL/GenBank/DDBJ databases">
        <title>Genome-Wide Identification Analysis in wild type Solanum Pinnatisectum Reveals Some Genes Defensing Phytophthora Infestans.</title>
        <authorList>
            <person name="Sun C."/>
        </authorList>
    </citation>
    <scope>NUCLEOTIDE SEQUENCE [LARGE SCALE GENOMIC DNA]</scope>
    <source>
        <strain evidence="1">LQN</strain>
        <tissue evidence="1">Leaf</tissue>
    </source>
</reference>
<evidence type="ECO:0000313" key="2">
    <source>
        <dbReference type="Proteomes" id="UP001311915"/>
    </source>
</evidence>
<dbReference type="Proteomes" id="UP001311915">
    <property type="component" value="Unassembled WGS sequence"/>
</dbReference>
<gene>
    <name evidence="1" type="ORF">R3W88_001113</name>
</gene>
<comment type="caution">
    <text evidence="1">The sequence shown here is derived from an EMBL/GenBank/DDBJ whole genome shotgun (WGS) entry which is preliminary data.</text>
</comment>
<evidence type="ECO:0000313" key="1">
    <source>
        <dbReference type="EMBL" id="KAK4737416.1"/>
    </source>
</evidence>
<dbReference type="AlphaFoldDB" id="A0AAV9MI36"/>
<proteinExistence type="predicted"/>
<accession>A0AAV9MI36</accession>